<dbReference type="Pfam" id="PF16177">
    <property type="entry name" value="ACAS_N"/>
    <property type="match status" value="2"/>
</dbReference>
<keyword evidence="5" id="KW-1185">Reference proteome</keyword>
<dbReference type="GO" id="GO:0030729">
    <property type="term" value="F:acetoacetate-CoA ligase activity"/>
    <property type="evidence" value="ECO:0007669"/>
    <property type="project" value="TreeGrafter"/>
</dbReference>
<dbReference type="PANTHER" id="PTHR42921:SF1">
    <property type="entry name" value="ACETOACETYL-COA SYNTHETASE"/>
    <property type="match status" value="1"/>
</dbReference>
<dbReference type="PANTHER" id="PTHR42921">
    <property type="entry name" value="ACETOACETYL-COA SYNTHETASE"/>
    <property type="match status" value="1"/>
</dbReference>
<comment type="similarity">
    <text evidence="1">Belongs to the ATP-dependent AMP-binding enzyme family.</text>
</comment>
<dbReference type="EMBL" id="CAXIEN010000058">
    <property type="protein sequence ID" value="CAL1272068.1"/>
    <property type="molecule type" value="Genomic_DNA"/>
</dbReference>
<feature type="domain" description="AMP-dependent synthetase/ligase" evidence="2">
    <location>
        <begin position="905"/>
        <end position="1285"/>
    </location>
</feature>
<dbReference type="PROSITE" id="PS00455">
    <property type="entry name" value="AMP_BINDING"/>
    <property type="match status" value="2"/>
</dbReference>
<evidence type="ECO:0000259" key="2">
    <source>
        <dbReference type="Pfam" id="PF00501"/>
    </source>
</evidence>
<dbReference type="SUPFAM" id="SSF56801">
    <property type="entry name" value="Acetyl-CoA synthetase-like"/>
    <property type="match status" value="2"/>
</dbReference>
<dbReference type="Gene3D" id="3.30.300.30">
    <property type="match status" value="2"/>
</dbReference>
<dbReference type="InterPro" id="IPR032387">
    <property type="entry name" value="ACAS_N"/>
</dbReference>
<dbReference type="InterPro" id="IPR020845">
    <property type="entry name" value="AMP-binding_CS"/>
</dbReference>
<name>A0AAV1ZKQ1_9ARAC</name>
<evidence type="ECO:0000313" key="5">
    <source>
        <dbReference type="Proteomes" id="UP001497382"/>
    </source>
</evidence>
<dbReference type="InterPro" id="IPR000873">
    <property type="entry name" value="AMP-dep_synth/lig_dom"/>
</dbReference>
<feature type="domain" description="Acetyl-coenzyme A synthetase N-terminal" evidence="3">
    <location>
        <begin position="126"/>
        <end position="183"/>
    </location>
</feature>
<dbReference type="Proteomes" id="UP001497382">
    <property type="component" value="Unassembled WGS sequence"/>
</dbReference>
<protein>
    <recommendedName>
        <fullName evidence="6">Acetoacetate--CoA ligase</fullName>
    </recommendedName>
</protein>
<dbReference type="Pfam" id="PF00501">
    <property type="entry name" value="AMP-binding"/>
    <property type="match status" value="2"/>
</dbReference>
<feature type="domain" description="Acetyl-coenzyme A synthetase N-terminal" evidence="3">
    <location>
        <begin position="841"/>
        <end position="898"/>
    </location>
</feature>
<feature type="domain" description="AMP-dependent synthetase/ligase" evidence="2">
    <location>
        <begin position="189"/>
        <end position="570"/>
    </location>
</feature>
<evidence type="ECO:0000256" key="1">
    <source>
        <dbReference type="ARBA" id="ARBA00006432"/>
    </source>
</evidence>
<dbReference type="Gene3D" id="3.40.50.12780">
    <property type="entry name" value="N-terminal domain of ligase-like"/>
    <property type="match status" value="2"/>
</dbReference>
<evidence type="ECO:0000313" key="4">
    <source>
        <dbReference type="EMBL" id="CAL1272068.1"/>
    </source>
</evidence>
<dbReference type="InterPro" id="IPR045851">
    <property type="entry name" value="AMP-bd_C_sf"/>
</dbReference>
<comment type="caution">
    <text evidence="4">The sequence shown here is derived from an EMBL/GenBank/DDBJ whole genome shotgun (WGS) entry which is preliminary data.</text>
</comment>
<accession>A0AAV1ZKQ1</accession>
<reference evidence="4 5" key="1">
    <citation type="submission" date="2024-04" db="EMBL/GenBank/DDBJ databases">
        <authorList>
            <person name="Rising A."/>
            <person name="Reimegard J."/>
            <person name="Sonavane S."/>
            <person name="Akerstrom W."/>
            <person name="Nylinder S."/>
            <person name="Hedman E."/>
            <person name="Kallberg Y."/>
        </authorList>
    </citation>
    <scope>NUCLEOTIDE SEQUENCE [LARGE SCALE GENOMIC DNA]</scope>
</reference>
<proteinExistence type="inferred from homology"/>
<dbReference type="InterPro" id="IPR042099">
    <property type="entry name" value="ANL_N_sf"/>
</dbReference>
<evidence type="ECO:0000259" key="3">
    <source>
        <dbReference type="Pfam" id="PF16177"/>
    </source>
</evidence>
<gene>
    <name evidence="4" type="ORF">LARSCL_LOCUS6172</name>
</gene>
<sequence>YIEGDTHRGEISEICFLLGYTNFSNILLFVPFSLKNSTGQKQHVASHIYRTASTMSTGIILEENFNNQVSDKKKIQLCTGGARSAKNANTKSKVPEILWNKEVPNTSLEKLKKNIEEKYKKRLESYWDLHKWSIENFSSFWEEIWHHLGTVFSNPYEQVYRKTGDGFLECEWFPGAKFNFAENLMRIRDNRVAIIYADEYGNEEEVTFAEMYTEVKLYVAAFKKNGLKKGEVVACYMSNRKEAVFTFLAATSMGAIFGGPQPYFGVLPATNIVQKMEPKFLISIDHHLDSGIEYHNIDHLKHIMDSTPTLEKVIIIPSKSGTLSSDISNIRNSCLLENFLNTGRTASGNVPDLEFEQLPFDHPIVINFTSGTTGLPKGLVHSAGTLISQMSSIVLYWNLKCGDVIYTCYPVGWSVWDSFVVCLAWGVKLFLYAGNPVSDWKGYNFWETLSHFKVTSTFLPTGIVDKLEKQNVVPRPDTNLNSLKIITMGGSPVKEQNYLFINNKVKKDCFICSEYGASEAFGTFSGFDLNLPVYGGEIQAPALGMDIHCYDKEGNSILNARGEMVLSTPTPALPTQLWKDHDNSIMKETYLSKYPGVWCQNDCIWINSATGGLVVIGRSDDTLIQNGDRFGAEDIYSAIRNIKEIQDSICVGQQKDDGDSRAILFIIMKKGYSFTPEFREKVARKIDEELWYKCVPQLILETKEIPYNINNKKMEGVVRKIITTNQVPPVNNIRNPECLQDYCNIPEVLAYNYNIQNCSLKIQIVTPSPLLPGVHAQERFRRRHPLPLPPTSNVVEKCYVKNENAKSYVPQVLWNKMVSNTSLEKFRKHIQGKFKTPLESYWDLYKWSIENFISYWEEIWHYLEIVSSNPYDQVYRKMGDGLLECEWFPGAKFNFAENLLKIRDSRVAIIYADEYGNEEEVTFAEMYEEVKLYAAAFKKNGLKKGECVACYMSNRKEAVFTFLASASMGAIFGGPQPYFGALQATNMVQTMAPKFLISIDHHLDSGVEYHNIDHLEHIVDSTPSLEKVIIIPSKSETLSRDISNIRNSCLLGDFLSTGRTADGNVPDLEFDQLPFDNPLVLNFTSGTTGFPKALVHSAGTLISQLSNVVLYWNLKCGDVIYSYHPVGWTLWDSFVVCLAWGVKLLLYAGNPVFNWKGHNLWGTFSKFKVTYTFLVTSLVDKLEKQNIVPGPNTNLDSLKFLTIGGSPVKPQNYFFIYNEVKKDCFVCSQYGASESFGKLSGFDLNLPVYAGEIQTPALGMDIHCYDEEGNSVVNKRGEMVVATPTPSLPIHIWKDHDKSIMKETYLSRYPGVWCQNDEIWINPVTRGLVVIGRRDNILIQNGDRFGAEDIYNAIHNIDEIQDSICVGQQKDAGDSRAILFIKMKDGYTFTPEFRDKVAQKINSELWYDCVPQLILEIKGIPYNMNNKKVENIVRKIIATNQVPPVNNIKNPKCLQDYCNIPEVLAYNKY</sequence>
<evidence type="ECO:0008006" key="6">
    <source>
        <dbReference type="Google" id="ProtNLM"/>
    </source>
</evidence>
<organism evidence="4 5">
    <name type="scientific">Larinioides sclopetarius</name>
    <dbReference type="NCBI Taxonomy" id="280406"/>
    <lineage>
        <taxon>Eukaryota</taxon>
        <taxon>Metazoa</taxon>
        <taxon>Ecdysozoa</taxon>
        <taxon>Arthropoda</taxon>
        <taxon>Chelicerata</taxon>
        <taxon>Arachnida</taxon>
        <taxon>Araneae</taxon>
        <taxon>Araneomorphae</taxon>
        <taxon>Entelegynae</taxon>
        <taxon>Araneoidea</taxon>
        <taxon>Araneidae</taxon>
        <taxon>Larinioides</taxon>
    </lineage>
</organism>
<feature type="non-terminal residue" evidence="4">
    <location>
        <position position="1"/>
    </location>
</feature>